<dbReference type="GO" id="GO:0006915">
    <property type="term" value="P:apoptotic process"/>
    <property type="evidence" value="ECO:0007669"/>
    <property type="project" value="UniProtKB-KW"/>
</dbReference>
<dbReference type="EMBL" id="LSMT01000257">
    <property type="protein sequence ID" value="PFX21940.1"/>
    <property type="molecule type" value="Genomic_DNA"/>
</dbReference>
<protein>
    <recommendedName>
        <fullName evidence="4">DED domain-containing protein</fullName>
    </recommendedName>
</protein>
<dbReference type="OrthoDB" id="5987712at2759"/>
<dbReference type="PROSITE" id="PS50168">
    <property type="entry name" value="DED"/>
    <property type="match status" value="2"/>
</dbReference>
<feature type="domain" description="DED" evidence="4">
    <location>
        <begin position="91"/>
        <end position="172"/>
    </location>
</feature>
<feature type="domain" description="DED" evidence="4">
    <location>
        <begin position="5"/>
        <end position="84"/>
    </location>
</feature>
<reference evidence="6" key="1">
    <citation type="journal article" date="2017" name="bioRxiv">
        <title>Comparative analysis of the genomes of Stylophora pistillata and Acropora digitifera provides evidence for extensive differences between species of corals.</title>
        <authorList>
            <person name="Voolstra C.R."/>
            <person name="Li Y."/>
            <person name="Liew Y.J."/>
            <person name="Baumgarten S."/>
            <person name="Zoccola D."/>
            <person name="Flot J.-F."/>
            <person name="Tambutte S."/>
            <person name="Allemand D."/>
            <person name="Aranda M."/>
        </authorList>
    </citation>
    <scope>NUCLEOTIDE SEQUENCE [LARGE SCALE GENOMIC DNA]</scope>
</reference>
<accession>A0A2B4RZF8</accession>
<dbReference type="InterPro" id="IPR011029">
    <property type="entry name" value="DEATH-like_dom_sf"/>
</dbReference>
<keyword evidence="2" id="KW-0175">Coiled coil</keyword>
<sequence>MSLVEYLIIWHQCSKEIDWQTEGELLKLVYKRFIPDGSEDDIIDVSSLLTKLEEKNVLGIDCLDVLKDLLKGIEKWGLIRMVEKFEIKRNDYKKLLEQIRGALEGSIEVERLISICRRHNLITHEREEHIVNIDALFTELEQHSNLRVGNLNILKTIATEVEKPDLSRLVDDFDEKRKREEDAERERKEREDYKRRARAQAASVFTRGINIGERVVGVVTPHCTFRNLTGGAVVVTTWMVLRRSPSMEAFVAAFTEAVLPFGNCLRAIREGSTRFTIHAENNSALDALWQSYQDETLRTNLQEFLVTEEIKQLAGGEVTLTVHIDEDEYRNAMLDLLISETEGMKLEGKRGLRDRATSDSDLLKERKMTSDNTKDPPPEREFLPSPRNILVKEYLENLQETLSEITQPSDSGLGTLSSAPSEYRLDQGDKIERLDQVDDFFRLAIENLGIFQDTYPSEGNAFYKMGEEMKRFRNALETLKDMEKEWMNAEPILTSSSSPEVIIQKLLQLDEDYLEKLTSKEKTIVRGLVRKAKNLKRMDVFDHLRQITPRGTTGPRLPDDLPIEEIPERGREILSYVITYDLVLPDSSSWKLGYKSDSLDALAKKNSLKTLGELYDFLCEHGLALTADLL</sequence>
<gene>
    <name evidence="5" type="ORF">AWC38_SpisGene13553</name>
</gene>
<dbReference type="PANTHER" id="PTHR48169">
    <property type="entry name" value="DED DOMAIN-CONTAINING PROTEIN"/>
    <property type="match status" value="1"/>
</dbReference>
<feature type="region of interest" description="Disordered" evidence="3">
    <location>
        <begin position="348"/>
        <end position="384"/>
    </location>
</feature>
<feature type="compositionally biased region" description="Basic and acidic residues" evidence="3">
    <location>
        <begin position="348"/>
        <end position="382"/>
    </location>
</feature>
<evidence type="ECO:0000259" key="4">
    <source>
        <dbReference type="PROSITE" id="PS50168"/>
    </source>
</evidence>
<dbReference type="GO" id="GO:0042981">
    <property type="term" value="P:regulation of apoptotic process"/>
    <property type="evidence" value="ECO:0007669"/>
    <property type="project" value="InterPro"/>
</dbReference>
<feature type="coiled-coil region" evidence="2">
    <location>
        <begin position="166"/>
        <end position="200"/>
    </location>
</feature>
<keyword evidence="6" id="KW-1185">Reference proteome</keyword>
<keyword evidence="1" id="KW-0053">Apoptosis</keyword>
<evidence type="ECO:0000256" key="1">
    <source>
        <dbReference type="ARBA" id="ARBA00022703"/>
    </source>
</evidence>
<evidence type="ECO:0000313" key="6">
    <source>
        <dbReference type="Proteomes" id="UP000225706"/>
    </source>
</evidence>
<dbReference type="Gene3D" id="1.10.533.10">
    <property type="entry name" value="Death Domain, Fas"/>
    <property type="match status" value="2"/>
</dbReference>
<dbReference type="PANTHER" id="PTHR48169:SF7">
    <property type="entry name" value="CASPASE 10"/>
    <property type="match status" value="1"/>
</dbReference>
<comment type="caution">
    <text evidence="5">The sequence shown here is derived from an EMBL/GenBank/DDBJ whole genome shotgun (WGS) entry which is preliminary data.</text>
</comment>
<dbReference type="Proteomes" id="UP000225706">
    <property type="component" value="Unassembled WGS sequence"/>
</dbReference>
<proteinExistence type="predicted"/>
<evidence type="ECO:0000256" key="3">
    <source>
        <dbReference type="SAM" id="MobiDB-lite"/>
    </source>
</evidence>
<name>A0A2B4RZF8_STYPI</name>
<evidence type="ECO:0000313" key="5">
    <source>
        <dbReference type="EMBL" id="PFX21940.1"/>
    </source>
</evidence>
<dbReference type="SMART" id="SM00031">
    <property type="entry name" value="DED"/>
    <property type="match status" value="2"/>
</dbReference>
<evidence type="ECO:0000256" key="2">
    <source>
        <dbReference type="SAM" id="Coils"/>
    </source>
</evidence>
<dbReference type="SUPFAM" id="SSF47986">
    <property type="entry name" value="DEATH domain"/>
    <property type="match status" value="2"/>
</dbReference>
<dbReference type="AlphaFoldDB" id="A0A2B4RZF8"/>
<organism evidence="5 6">
    <name type="scientific">Stylophora pistillata</name>
    <name type="common">Smooth cauliflower coral</name>
    <dbReference type="NCBI Taxonomy" id="50429"/>
    <lineage>
        <taxon>Eukaryota</taxon>
        <taxon>Metazoa</taxon>
        <taxon>Cnidaria</taxon>
        <taxon>Anthozoa</taxon>
        <taxon>Hexacorallia</taxon>
        <taxon>Scleractinia</taxon>
        <taxon>Astrocoeniina</taxon>
        <taxon>Pocilloporidae</taxon>
        <taxon>Stylophora</taxon>
    </lineage>
</organism>
<dbReference type="InterPro" id="IPR001875">
    <property type="entry name" value="DED_dom"/>
</dbReference>